<dbReference type="eggNOG" id="ENOG502ZMMM">
    <property type="taxonomic scope" value="Bacteria"/>
</dbReference>
<comment type="caution">
    <text evidence="1">The sequence shown here is derived from an EMBL/GenBank/DDBJ whole genome shotgun (WGS) entry which is preliminary data.</text>
</comment>
<dbReference type="OrthoDB" id="2627608at2"/>
<name>A0A0A2TA53_9BACI</name>
<gene>
    <name evidence="1" type="ORF">N782_02630</name>
</gene>
<keyword evidence="2" id="KW-1185">Reference proteome</keyword>
<reference evidence="1 2" key="1">
    <citation type="journal article" date="2015" name="Stand. Genomic Sci.">
        <title>High quality draft genome sequence of the moderately halophilic bacterium Pontibacillus yanchengensis Y32(T) and comparison among Pontibacillus genomes.</title>
        <authorList>
            <person name="Huang J."/>
            <person name="Qiao Z.X."/>
            <person name="Tang J.W."/>
            <person name="Wang G."/>
        </authorList>
    </citation>
    <scope>NUCLEOTIDE SEQUENCE [LARGE SCALE GENOMIC DNA]</scope>
    <source>
        <strain evidence="1 2">Y32</strain>
    </source>
</reference>
<dbReference type="RefSeq" id="WP_036824314.1">
    <property type="nucleotide sequence ID" value="NZ_AVBF01000096.1"/>
</dbReference>
<evidence type="ECO:0000313" key="1">
    <source>
        <dbReference type="EMBL" id="KGP70951.1"/>
    </source>
</evidence>
<proteinExistence type="predicted"/>
<dbReference type="EMBL" id="AVBF01000096">
    <property type="protein sequence ID" value="KGP70951.1"/>
    <property type="molecule type" value="Genomic_DNA"/>
</dbReference>
<evidence type="ECO:0000313" key="2">
    <source>
        <dbReference type="Proteomes" id="UP000030147"/>
    </source>
</evidence>
<dbReference type="AlphaFoldDB" id="A0A0A2TA53"/>
<sequence length="132" mass="15352">MVITMEQKQLIYIQFLKLRGKVSTVADVPGNLLFDCNNEWIGIEITNDENEDVIILPFIKQIDFPLYQAVLIKKPRSQQILFHKNSKIFNKLDILCNVDVIDGELFGIEIILTQEKIELSEVVKPFVKRYLD</sequence>
<dbReference type="Proteomes" id="UP000030147">
    <property type="component" value="Unassembled WGS sequence"/>
</dbReference>
<accession>A0A0A2TA53</accession>
<protein>
    <submittedName>
        <fullName evidence="1">Uncharacterized protein</fullName>
    </submittedName>
</protein>
<organism evidence="1 2">
    <name type="scientific">Pontibacillus yanchengensis Y32</name>
    <dbReference type="NCBI Taxonomy" id="1385514"/>
    <lineage>
        <taxon>Bacteria</taxon>
        <taxon>Bacillati</taxon>
        <taxon>Bacillota</taxon>
        <taxon>Bacilli</taxon>
        <taxon>Bacillales</taxon>
        <taxon>Bacillaceae</taxon>
        <taxon>Pontibacillus</taxon>
    </lineage>
</organism>